<accession>A0A8S5Q650</accession>
<reference evidence="1" key="1">
    <citation type="journal article" date="2021" name="Proc. Natl. Acad. Sci. U.S.A.">
        <title>A Catalog of Tens of Thousands of Viruses from Human Metagenomes Reveals Hidden Associations with Chronic Diseases.</title>
        <authorList>
            <person name="Tisza M.J."/>
            <person name="Buck C.B."/>
        </authorList>
    </citation>
    <scope>NUCLEOTIDE SEQUENCE</scope>
    <source>
        <strain evidence="1">CtTDl1</strain>
    </source>
</reference>
<organism evidence="1">
    <name type="scientific">Myoviridae sp. ctTDl1</name>
    <dbReference type="NCBI Taxonomy" id="2825109"/>
    <lineage>
        <taxon>Viruses</taxon>
        <taxon>Duplodnaviria</taxon>
        <taxon>Heunggongvirae</taxon>
        <taxon>Uroviricota</taxon>
        <taxon>Caudoviricetes</taxon>
    </lineage>
</organism>
<protein>
    <submittedName>
        <fullName evidence="1">Uncharacterized protein</fullName>
    </submittedName>
</protein>
<evidence type="ECO:0000313" key="1">
    <source>
        <dbReference type="EMBL" id="DAE14181.1"/>
    </source>
</evidence>
<proteinExistence type="predicted"/>
<name>A0A8S5Q650_9CAUD</name>
<sequence>MKQQFKRAGNFFYAKQKTANTVFHSRYLITVLLL</sequence>
<dbReference type="EMBL" id="BK015576">
    <property type="protein sequence ID" value="DAE14181.1"/>
    <property type="molecule type" value="Genomic_DNA"/>
</dbReference>